<feature type="domain" description="RNA polymerase sigma-70 region 2" evidence="2">
    <location>
        <begin position="2"/>
        <end position="64"/>
    </location>
</feature>
<dbReference type="Gene3D" id="1.10.1740.10">
    <property type="match status" value="1"/>
</dbReference>
<dbReference type="InterPro" id="IPR052704">
    <property type="entry name" value="ECF_Sigma-70_Domain"/>
</dbReference>
<organism evidence="4 5">
    <name type="scientific">Sinomicrobium pectinilyticum</name>
    <dbReference type="NCBI Taxonomy" id="1084421"/>
    <lineage>
        <taxon>Bacteria</taxon>
        <taxon>Pseudomonadati</taxon>
        <taxon>Bacteroidota</taxon>
        <taxon>Flavobacteriia</taxon>
        <taxon>Flavobacteriales</taxon>
        <taxon>Flavobacteriaceae</taxon>
        <taxon>Sinomicrobium</taxon>
    </lineage>
</organism>
<dbReference type="GO" id="GO:0006352">
    <property type="term" value="P:DNA-templated transcription initiation"/>
    <property type="evidence" value="ECO:0007669"/>
    <property type="project" value="InterPro"/>
</dbReference>
<gene>
    <name evidence="4" type="ORF">ED312_12285</name>
</gene>
<dbReference type="EMBL" id="RJTM01000086">
    <property type="protein sequence ID" value="RNL85671.1"/>
    <property type="molecule type" value="Genomic_DNA"/>
</dbReference>
<evidence type="ECO:0000259" key="2">
    <source>
        <dbReference type="Pfam" id="PF04542"/>
    </source>
</evidence>
<dbReference type="PANTHER" id="PTHR30173">
    <property type="entry name" value="SIGMA 19 FACTOR"/>
    <property type="match status" value="1"/>
</dbReference>
<dbReference type="InterPro" id="IPR036388">
    <property type="entry name" value="WH-like_DNA-bd_sf"/>
</dbReference>
<proteinExistence type="predicted"/>
<dbReference type="CDD" id="cd06171">
    <property type="entry name" value="Sigma70_r4"/>
    <property type="match status" value="1"/>
</dbReference>
<sequence>METYRPLLETYAYNILGSYEDAKDVVQDVWLKQLEKPVEDMENPRAYLVRSVINHAINVKKRQHKFRKDYPGNWLPEPIATDRADIFLERREILSYSLMVLMERLTPKERGVFILKEAYNYSHKEIAETLDISIDNSRQLYRRGKDKLRGEEVFTEKDTQNPEQLEQLLFAIQNGEMADLEVLLHKDISITSDGGGKVSAALNVVSGTKSASKFLFGIFRKFYENVPEVTIAISEVNNRPALFYSYENKVVNCMFLDMKEGKIANVYFVRNPEKLKNLRKNNI</sequence>
<keyword evidence="5" id="KW-1185">Reference proteome</keyword>
<dbReference type="Pfam" id="PF08281">
    <property type="entry name" value="Sigma70_r4_2"/>
    <property type="match status" value="1"/>
</dbReference>
<name>A0A3N0ECZ9_SINP1</name>
<feature type="domain" description="RNA polymerase sigma factor 70 region 4 type 2" evidence="3">
    <location>
        <begin position="98"/>
        <end position="148"/>
    </location>
</feature>
<dbReference type="Pfam" id="PF04542">
    <property type="entry name" value="Sigma70_r2"/>
    <property type="match status" value="1"/>
</dbReference>
<protein>
    <submittedName>
        <fullName evidence="4">Sigma-70 family RNA polymerase sigma factor</fullName>
    </submittedName>
</protein>
<dbReference type="InterPro" id="IPR013324">
    <property type="entry name" value="RNA_pol_sigma_r3/r4-like"/>
</dbReference>
<accession>A0A3N0ECZ9</accession>
<evidence type="ECO:0000313" key="4">
    <source>
        <dbReference type="EMBL" id="RNL85671.1"/>
    </source>
</evidence>
<dbReference type="PANTHER" id="PTHR30173:SF36">
    <property type="entry name" value="ECF RNA POLYMERASE SIGMA FACTOR SIGJ"/>
    <property type="match status" value="1"/>
</dbReference>
<comment type="caution">
    <text evidence="4">The sequence shown here is derived from an EMBL/GenBank/DDBJ whole genome shotgun (WGS) entry which is preliminary data.</text>
</comment>
<evidence type="ECO:0000313" key="5">
    <source>
        <dbReference type="Proteomes" id="UP000267469"/>
    </source>
</evidence>
<comment type="subunit">
    <text evidence="1">Interacts transiently with the RNA polymerase catalytic core formed by RpoA, RpoB, RpoC and RpoZ (2 alpha, 1 beta, 1 beta' and 1 omega subunit) to form the RNA polymerase holoenzyme that can initiate transcription.</text>
</comment>
<dbReference type="NCBIfam" id="TIGR02937">
    <property type="entry name" value="sigma70-ECF"/>
    <property type="match status" value="1"/>
</dbReference>
<dbReference type="SUPFAM" id="SSF88659">
    <property type="entry name" value="Sigma3 and sigma4 domains of RNA polymerase sigma factors"/>
    <property type="match status" value="1"/>
</dbReference>
<dbReference type="SUPFAM" id="SSF54427">
    <property type="entry name" value="NTF2-like"/>
    <property type="match status" value="1"/>
</dbReference>
<evidence type="ECO:0000259" key="3">
    <source>
        <dbReference type="Pfam" id="PF08281"/>
    </source>
</evidence>
<dbReference type="OrthoDB" id="3211555at2"/>
<reference evidence="4 5" key="1">
    <citation type="submission" date="2018-10" db="EMBL/GenBank/DDBJ databases">
        <title>Sinomicrobium pectinilyticum sp. nov., a pectinase-producing bacterium isolated from alkaline and saline soil, and emended description of the genus Sinomicrobium.</title>
        <authorList>
            <person name="Cheng B."/>
            <person name="Li C."/>
            <person name="Lai Q."/>
            <person name="Du M."/>
            <person name="Shao Z."/>
            <person name="Xu P."/>
            <person name="Yang C."/>
        </authorList>
    </citation>
    <scope>NUCLEOTIDE SEQUENCE [LARGE SCALE GENOMIC DNA]</scope>
    <source>
        <strain evidence="4 5">5DNS001</strain>
    </source>
</reference>
<dbReference type="Proteomes" id="UP000267469">
    <property type="component" value="Unassembled WGS sequence"/>
</dbReference>
<dbReference type="AlphaFoldDB" id="A0A3N0ECZ9"/>
<evidence type="ECO:0000256" key="1">
    <source>
        <dbReference type="ARBA" id="ARBA00011344"/>
    </source>
</evidence>
<dbReference type="InterPro" id="IPR032710">
    <property type="entry name" value="NTF2-like_dom_sf"/>
</dbReference>
<dbReference type="Gene3D" id="1.10.10.10">
    <property type="entry name" value="Winged helix-like DNA-binding domain superfamily/Winged helix DNA-binding domain"/>
    <property type="match status" value="1"/>
</dbReference>
<dbReference type="InterPro" id="IPR013325">
    <property type="entry name" value="RNA_pol_sigma_r2"/>
</dbReference>
<dbReference type="SUPFAM" id="SSF88946">
    <property type="entry name" value="Sigma2 domain of RNA polymerase sigma factors"/>
    <property type="match status" value="1"/>
</dbReference>
<dbReference type="InterPro" id="IPR014284">
    <property type="entry name" value="RNA_pol_sigma-70_dom"/>
</dbReference>
<dbReference type="InterPro" id="IPR013249">
    <property type="entry name" value="RNA_pol_sigma70_r4_t2"/>
</dbReference>
<dbReference type="InterPro" id="IPR007627">
    <property type="entry name" value="RNA_pol_sigma70_r2"/>
</dbReference>
<dbReference type="GO" id="GO:0016987">
    <property type="term" value="F:sigma factor activity"/>
    <property type="evidence" value="ECO:0007669"/>
    <property type="project" value="InterPro"/>
</dbReference>
<dbReference type="GO" id="GO:0003677">
    <property type="term" value="F:DNA binding"/>
    <property type="evidence" value="ECO:0007669"/>
    <property type="project" value="InterPro"/>
</dbReference>